<reference evidence="1 2" key="1">
    <citation type="submission" date="2023-08" db="EMBL/GenBank/DDBJ databases">
        <title>A Necator americanus chromosomal reference genome.</title>
        <authorList>
            <person name="Ilik V."/>
            <person name="Petrzelkova K.J."/>
            <person name="Pardy F."/>
            <person name="Fuh T."/>
            <person name="Niatou-Singa F.S."/>
            <person name="Gouil Q."/>
            <person name="Baker L."/>
            <person name="Ritchie M.E."/>
            <person name="Jex A.R."/>
            <person name="Gazzola D."/>
            <person name="Li H."/>
            <person name="Toshio Fujiwara R."/>
            <person name="Zhan B."/>
            <person name="Aroian R.V."/>
            <person name="Pafco B."/>
            <person name="Schwarz E.M."/>
        </authorList>
    </citation>
    <scope>NUCLEOTIDE SEQUENCE [LARGE SCALE GENOMIC DNA]</scope>
    <source>
        <strain evidence="1 2">Aroian</strain>
        <tissue evidence="1">Whole animal</tissue>
    </source>
</reference>
<comment type="caution">
    <text evidence="1">The sequence shown here is derived from an EMBL/GenBank/DDBJ whole genome shotgun (WGS) entry which is preliminary data.</text>
</comment>
<gene>
    <name evidence="1" type="primary">Necator_chrIII.g11547</name>
    <name evidence="1" type="ORF">RB195_010782</name>
</gene>
<dbReference type="Proteomes" id="UP001303046">
    <property type="component" value="Unassembled WGS sequence"/>
</dbReference>
<keyword evidence="2" id="KW-1185">Reference proteome</keyword>
<accession>A0ABR1D0I1</accession>
<dbReference type="InterPro" id="IPR036397">
    <property type="entry name" value="RNaseH_sf"/>
</dbReference>
<protein>
    <submittedName>
        <fullName evidence="1">Uncharacterized protein</fullName>
    </submittedName>
</protein>
<dbReference type="Gene3D" id="3.30.420.10">
    <property type="entry name" value="Ribonuclease H-like superfamily/Ribonuclease H"/>
    <property type="match status" value="1"/>
</dbReference>
<organism evidence="1 2">
    <name type="scientific">Necator americanus</name>
    <name type="common">Human hookworm</name>
    <dbReference type="NCBI Taxonomy" id="51031"/>
    <lineage>
        <taxon>Eukaryota</taxon>
        <taxon>Metazoa</taxon>
        <taxon>Ecdysozoa</taxon>
        <taxon>Nematoda</taxon>
        <taxon>Chromadorea</taxon>
        <taxon>Rhabditida</taxon>
        <taxon>Rhabditina</taxon>
        <taxon>Rhabditomorpha</taxon>
        <taxon>Strongyloidea</taxon>
        <taxon>Ancylostomatidae</taxon>
        <taxon>Bunostominae</taxon>
        <taxon>Necator</taxon>
    </lineage>
</organism>
<dbReference type="PANTHER" id="PTHR46060:SF1">
    <property type="entry name" value="MARINER MOS1 TRANSPOSASE-LIKE PROTEIN"/>
    <property type="match status" value="1"/>
</dbReference>
<sequence length="115" mass="13185">MLFYELLPQGDTVTISTLVSSRSSHRLLEKERPRRASVHLLHDIAWPFVAKETYGKLEELGKDTVYNSSYSPNPDPSENLIFRPLNALLAKNIFTKFEEVDQVVSDFFKSQSPKI</sequence>
<dbReference type="EMBL" id="JAVFWL010000003">
    <property type="protein sequence ID" value="KAK6743697.1"/>
    <property type="molecule type" value="Genomic_DNA"/>
</dbReference>
<name>A0ABR1D0I1_NECAM</name>
<dbReference type="InterPro" id="IPR052709">
    <property type="entry name" value="Transposase-MT_Hybrid"/>
</dbReference>
<proteinExistence type="predicted"/>
<dbReference type="PANTHER" id="PTHR46060">
    <property type="entry name" value="MARINER MOS1 TRANSPOSASE-LIKE PROTEIN"/>
    <property type="match status" value="1"/>
</dbReference>
<evidence type="ECO:0000313" key="2">
    <source>
        <dbReference type="Proteomes" id="UP001303046"/>
    </source>
</evidence>
<evidence type="ECO:0000313" key="1">
    <source>
        <dbReference type="EMBL" id="KAK6743697.1"/>
    </source>
</evidence>